<comment type="caution">
    <text evidence="8">The sequence shown here is derived from an EMBL/GenBank/DDBJ whole genome shotgun (WGS) entry which is preliminary data.</text>
</comment>
<dbReference type="InterPro" id="IPR057264">
    <property type="entry name" value="Ribosomal_uL24_C"/>
</dbReference>
<evidence type="ECO:0000259" key="6">
    <source>
        <dbReference type="Pfam" id="PF00467"/>
    </source>
</evidence>
<dbReference type="GO" id="GO:1990904">
    <property type="term" value="C:ribonucleoprotein complex"/>
    <property type="evidence" value="ECO:0007669"/>
    <property type="project" value="UniProtKB-KW"/>
</dbReference>
<dbReference type="InterPro" id="IPR008991">
    <property type="entry name" value="Translation_prot_SH3-like_sf"/>
</dbReference>
<evidence type="ECO:0000313" key="8">
    <source>
        <dbReference type="EMBL" id="KKW17610.1"/>
    </source>
</evidence>
<comment type="similarity">
    <text evidence="1">Belongs to the universal ribosomal protein uL24 family.</text>
</comment>
<evidence type="ECO:0000256" key="2">
    <source>
        <dbReference type="ARBA" id="ARBA00022980"/>
    </source>
</evidence>
<dbReference type="Pfam" id="PF17136">
    <property type="entry name" value="ribosomal_L24"/>
    <property type="match status" value="1"/>
</dbReference>
<dbReference type="InterPro" id="IPR003256">
    <property type="entry name" value="Ribosomal_uL24"/>
</dbReference>
<evidence type="ECO:0000256" key="1">
    <source>
        <dbReference type="ARBA" id="ARBA00010618"/>
    </source>
</evidence>
<dbReference type="InterPro" id="IPR005824">
    <property type="entry name" value="KOW"/>
</dbReference>
<dbReference type="Gene3D" id="2.30.30.30">
    <property type="match status" value="1"/>
</dbReference>
<feature type="domain" description="Large ribosomal subunit protein uL24 C-terminal" evidence="7">
    <location>
        <begin position="32"/>
        <end position="92"/>
    </location>
</feature>
<dbReference type="EMBL" id="LCQN01000001">
    <property type="protein sequence ID" value="KKW17610.1"/>
    <property type="molecule type" value="Genomic_DNA"/>
</dbReference>
<dbReference type="Pfam" id="PF00467">
    <property type="entry name" value="KOW"/>
    <property type="match status" value="1"/>
</dbReference>
<dbReference type="AlphaFoldDB" id="A0A0G1WG87"/>
<evidence type="ECO:0000256" key="3">
    <source>
        <dbReference type="ARBA" id="ARBA00023274"/>
    </source>
</evidence>
<name>A0A0G1WG87_9BACT</name>
<dbReference type="GO" id="GO:0005840">
    <property type="term" value="C:ribosome"/>
    <property type="evidence" value="ECO:0007669"/>
    <property type="project" value="UniProtKB-KW"/>
</dbReference>
<protein>
    <recommendedName>
        <fullName evidence="4">Large ribosomal subunit protein uL24</fullName>
    </recommendedName>
    <alternativeName>
        <fullName evidence="5">50S ribosomal protein L24</fullName>
    </alternativeName>
</protein>
<evidence type="ECO:0000256" key="4">
    <source>
        <dbReference type="ARBA" id="ARBA00035206"/>
    </source>
</evidence>
<sequence>MIMSGKEAGKSGKVIQVFPEEGKVVVEGLHQMKKHLRAKSSTEKGQILTLASPLPVAKVMLICPKCDQPVRVGYQLDGEKKQRACRRCHQVIV</sequence>
<dbReference type="CDD" id="cd06089">
    <property type="entry name" value="KOW_RPL26"/>
    <property type="match status" value="1"/>
</dbReference>
<keyword evidence="3" id="KW-0687">Ribonucleoprotein</keyword>
<evidence type="ECO:0000256" key="5">
    <source>
        <dbReference type="ARBA" id="ARBA00035478"/>
    </source>
</evidence>
<organism evidence="8 9">
    <name type="scientific">Candidatus Magasanikbacteria bacterium GW2011_GWA2_50_22</name>
    <dbReference type="NCBI Taxonomy" id="1619043"/>
    <lineage>
        <taxon>Bacteria</taxon>
        <taxon>Candidatus Magasanikiibacteriota</taxon>
    </lineage>
</organism>
<evidence type="ECO:0000259" key="7">
    <source>
        <dbReference type="Pfam" id="PF17136"/>
    </source>
</evidence>
<feature type="domain" description="KOW" evidence="6">
    <location>
        <begin position="1"/>
        <end position="27"/>
    </location>
</feature>
<reference evidence="8 9" key="1">
    <citation type="journal article" date="2015" name="Nature">
        <title>rRNA introns, odd ribosomes, and small enigmatic genomes across a large radiation of phyla.</title>
        <authorList>
            <person name="Brown C.T."/>
            <person name="Hug L.A."/>
            <person name="Thomas B.C."/>
            <person name="Sharon I."/>
            <person name="Castelle C.J."/>
            <person name="Singh A."/>
            <person name="Wilkins M.J."/>
            <person name="Williams K.H."/>
            <person name="Banfield J.F."/>
        </authorList>
    </citation>
    <scope>NUCLEOTIDE SEQUENCE [LARGE SCALE GENOMIC DNA]</scope>
</reference>
<dbReference type="GO" id="GO:0003735">
    <property type="term" value="F:structural constituent of ribosome"/>
    <property type="evidence" value="ECO:0007669"/>
    <property type="project" value="InterPro"/>
</dbReference>
<proteinExistence type="inferred from homology"/>
<evidence type="ECO:0000313" key="9">
    <source>
        <dbReference type="Proteomes" id="UP000033982"/>
    </source>
</evidence>
<gene>
    <name evidence="8" type="ORF">UY58_C0001G0035</name>
</gene>
<dbReference type="PANTHER" id="PTHR12903">
    <property type="entry name" value="MITOCHONDRIAL RIBOSOMAL PROTEIN L24"/>
    <property type="match status" value="1"/>
</dbReference>
<dbReference type="InterPro" id="IPR014722">
    <property type="entry name" value="Rib_uL2_dom2"/>
</dbReference>
<dbReference type="NCBIfam" id="TIGR01079">
    <property type="entry name" value="rplX_bact"/>
    <property type="match status" value="1"/>
</dbReference>
<dbReference type="Proteomes" id="UP000033982">
    <property type="component" value="Unassembled WGS sequence"/>
</dbReference>
<dbReference type="InterPro" id="IPR041988">
    <property type="entry name" value="Ribosomal_uL24_KOW"/>
</dbReference>
<keyword evidence="2 8" id="KW-0689">Ribosomal protein</keyword>
<dbReference type="GO" id="GO:0006412">
    <property type="term" value="P:translation"/>
    <property type="evidence" value="ECO:0007669"/>
    <property type="project" value="InterPro"/>
</dbReference>
<dbReference type="GO" id="GO:0003723">
    <property type="term" value="F:RNA binding"/>
    <property type="evidence" value="ECO:0007669"/>
    <property type="project" value="InterPro"/>
</dbReference>
<accession>A0A0G1WG87</accession>
<dbReference type="SUPFAM" id="SSF50104">
    <property type="entry name" value="Translation proteins SH3-like domain"/>
    <property type="match status" value="1"/>
</dbReference>